<keyword evidence="5 8" id="KW-0418">Kinase</keyword>
<proteinExistence type="inferred from homology"/>
<evidence type="ECO:0000256" key="6">
    <source>
        <dbReference type="ARBA" id="ARBA00022840"/>
    </source>
</evidence>
<evidence type="ECO:0000256" key="7">
    <source>
        <dbReference type="PROSITE-ProRule" id="PRU10141"/>
    </source>
</evidence>
<dbReference type="PROSITE" id="PS50011">
    <property type="entry name" value="PROTEIN_KINASE_DOM"/>
    <property type="match status" value="1"/>
</dbReference>
<comment type="caution">
    <text evidence="11">The sequence shown here is derived from an EMBL/GenBank/DDBJ whole genome shotgun (WGS) entry which is preliminary data.</text>
</comment>
<evidence type="ECO:0000256" key="4">
    <source>
        <dbReference type="ARBA" id="ARBA00022741"/>
    </source>
</evidence>
<evidence type="ECO:0000256" key="3">
    <source>
        <dbReference type="ARBA" id="ARBA00022737"/>
    </source>
</evidence>
<name>A0ABR2KCE3_9EUKA</name>
<dbReference type="CDD" id="cd13118">
    <property type="entry name" value="POLO_box_1"/>
    <property type="match status" value="1"/>
</dbReference>
<dbReference type="InterPro" id="IPR033695">
    <property type="entry name" value="POLO_box_2"/>
</dbReference>
<dbReference type="SMART" id="SM00220">
    <property type="entry name" value="S_TKc"/>
    <property type="match status" value="1"/>
</dbReference>
<dbReference type="SUPFAM" id="SSF56112">
    <property type="entry name" value="Protein kinase-like (PK-like)"/>
    <property type="match status" value="1"/>
</dbReference>
<evidence type="ECO:0000256" key="8">
    <source>
        <dbReference type="RuleBase" id="RU361162"/>
    </source>
</evidence>
<evidence type="ECO:0000259" key="10">
    <source>
        <dbReference type="PROSITE" id="PS50078"/>
    </source>
</evidence>
<dbReference type="Gene3D" id="1.10.510.10">
    <property type="entry name" value="Transferase(Phosphotransferase) domain 1"/>
    <property type="match status" value="1"/>
</dbReference>
<evidence type="ECO:0000259" key="9">
    <source>
        <dbReference type="PROSITE" id="PS50011"/>
    </source>
</evidence>
<dbReference type="InterPro" id="IPR017441">
    <property type="entry name" value="Protein_kinase_ATP_BS"/>
</dbReference>
<keyword evidence="4 7" id="KW-0547">Nucleotide-binding</keyword>
<keyword evidence="2 8" id="KW-0808">Transferase</keyword>
<protein>
    <recommendedName>
        <fullName evidence="8">Serine/threonine-protein kinase PLK</fullName>
        <ecNumber evidence="8">2.7.11.21</ecNumber>
    </recommendedName>
    <alternativeName>
        <fullName evidence="8">Polo-like kinase</fullName>
    </alternativeName>
</protein>
<dbReference type="Proteomes" id="UP001470230">
    <property type="component" value="Unassembled WGS sequence"/>
</dbReference>
<dbReference type="Gene3D" id="3.30.1120.30">
    <property type="entry name" value="POLO box domain"/>
    <property type="match status" value="2"/>
</dbReference>
<dbReference type="PROSITE" id="PS00108">
    <property type="entry name" value="PROTEIN_KINASE_ST"/>
    <property type="match status" value="1"/>
</dbReference>
<accession>A0ABR2KCE3</accession>
<evidence type="ECO:0000313" key="11">
    <source>
        <dbReference type="EMBL" id="KAK8888513.1"/>
    </source>
</evidence>
<dbReference type="InterPro" id="IPR036947">
    <property type="entry name" value="POLO_box_dom_sf"/>
</dbReference>
<keyword evidence="1 8" id="KW-0723">Serine/threonine-protein kinase</keyword>
<feature type="domain" description="POLO box" evidence="10">
    <location>
        <begin position="373"/>
        <end position="451"/>
    </location>
</feature>
<dbReference type="EC" id="2.7.11.21" evidence="8"/>
<dbReference type="PROSITE" id="PS50078">
    <property type="entry name" value="POLO_BOX"/>
    <property type="match status" value="1"/>
</dbReference>
<sequence>MSEPVVSVPMTIFRKHSNGNIEIYKRKEELGRGGFATVYRVLNESTNESYALKATSRQLLVKPKVLQKHRSEVAIQRSLNHPYIVKLYDFFEDSSNTYMVLEICPGGSVRDLVKRKGRLNEYETTKILRNVIEGLCYLHDNRIIHRDLKLENFLIGSDGKVRIGDFGLSAKLDYDDEKKYTVCGTPNYISPELLIPGSHGHRYEVDIWAIGVCAFAMLTGRPPFETRHRSLTYEHIKNCQYQFPPELNLSTNAKHFIRSILQINPEQRPTAYELLQHPFFSSQEIKYPLKDMSCKKLAEINSNVLNRQHDEYKEVNLAPCKNQINFNDNNKVINNNNILNNNTEEEEEDSIKDNVSSNTSTNRYEQISMPDFCVSRFCDHSEKYGLGYLLINGTVGACFNDLTRMVMDPFEEFIQYWETFQDTAPQILRKDDKTQIKKIAILQKFADSLRKTKTMFTLPKERFDMFTPMRHVKYWARNDEATLFRMDDRNIQLNFNDRKKIVIFWHTKQMLTVNNIKEKGNLIPLDDFTKRSGLEDEKRRFVIAKEMVIEMSSR</sequence>
<dbReference type="Pfam" id="PF00659">
    <property type="entry name" value="POLO_box"/>
    <property type="match status" value="1"/>
</dbReference>
<dbReference type="InterPro" id="IPR008271">
    <property type="entry name" value="Ser/Thr_kinase_AS"/>
</dbReference>
<dbReference type="InterPro" id="IPR000719">
    <property type="entry name" value="Prot_kinase_dom"/>
</dbReference>
<feature type="binding site" evidence="7">
    <location>
        <position position="53"/>
    </location>
    <ligand>
        <name>ATP</name>
        <dbReference type="ChEBI" id="CHEBI:30616"/>
    </ligand>
</feature>
<evidence type="ECO:0000256" key="5">
    <source>
        <dbReference type="ARBA" id="ARBA00022777"/>
    </source>
</evidence>
<dbReference type="CDD" id="cd13117">
    <property type="entry name" value="POLO_box_2"/>
    <property type="match status" value="1"/>
</dbReference>
<comment type="catalytic activity">
    <reaction evidence="8">
        <text>L-threonyl-[protein] + ATP = O-phospho-L-threonyl-[protein] + ADP + H(+)</text>
        <dbReference type="Rhea" id="RHEA:46608"/>
        <dbReference type="Rhea" id="RHEA-COMP:11060"/>
        <dbReference type="Rhea" id="RHEA-COMP:11605"/>
        <dbReference type="ChEBI" id="CHEBI:15378"/>
        <dbReference type="ChEBI" id="CHEBI:30013"/>
        <dbReference type="ChEBI" id="CHEBI:30616"/>
        <dbReference type="ChEBI" id="CHEBI:61977"/>
        <dbReference type="ChEBI" id="CHEBI:456216"/>
        <dbReference type="EC" id="2.7.11.21"/>
    </reaction>
</comment>
<keyword evidence="6 7" id="KW-0067">ATP-binding</keyword>
<feature type="domain" description="Protein kinase" evidence="9">
    <location>
        <begin position="24"/>
        <end position="280"/>
    </location>
</feature>
<dbReference type="EMBL" id="JAPFFF010000006">
    <property type="protein sequence ID" value="KAK8888513.1"/>
    <property type="molecule type" value="Genomic_DNA"/>
</dbReference>
<keyword evidence="3" id="KW-0677">Repeat</keyword>
<evidence type="ECO:0000256" key="1">
    <source>
        <dbReference type="ARBA" id="ARBA00022527"/>
    </source>
</evidence>
<dbReference type="InterPro" id="IPR011009">
    <property type="entry name" value="Kinase-like_dom_sf"/>
</dbReference>
<organism evidence="11 12">
    <name type="scientific">Tritrichomonas musculus</name>
    <dbReference type="NCBI Taxonomy" id="1915356"/>
    <lineage>
        <taxon>Eukaryota</taxon>
        <taxon>Metamonada</taxon>
        <taxon>Parabasalia</taxon>
        <taxon>Tritrichomonadida</taxon>
        <taxon>Tritrichomonadidae</taxon>
        <taxon>Tritrichomonas</taxon>
    </lineage>
</organism>
<dbReference type="PANTHER" id="PTHR24345">
    <property type="entry name" value="SERINE/THREONINE-PROTEIN KINASE PLK"/>
    <property type="match status" value="1"/>
</dbReference>
<dbReference type="PANTHER" id="PTHR24345:SF0">
    <property type="entry name" value="CELL CYCLE SERINE_THREONINE-PROTEIN KINASE CDC5_MSD2"/>
    <property type="match status" value="1"/>
</dbReference>
<dbReference type="SUPFAM" id="SSF82615">
    <property type="entry name" value="Polo-box domain"/>
    <property type="match status" value="2"/>
</dbReference>
<dbReference type="InterPro" id="IPR000959">
    <property type="entry name" value="POLO_box_dom"/>
</dbReference>
<dbReference type="PROSITE" id="PS00107">
    <property type="entry name" value="PROTEIN_KINASE_ATP"/>
    <property type="match status" value="1"/>
</dbReference>
<evidence type="ECO:0000256" key="2">
    <source>
        <dbReference type="ARBA" id="ARBA00022679"/>
    </source>
</evidence>
<keyword evidence="12" id="KW-1185">Reference proteome</keyword>
<comment type="similarity">
    <text evidence="8">Belongs to the protein kinase superfamily. Ser/Thr protein kinase family. CDC5/Polo subfamily.</text>
</comment>
<evidence type="ECO:0000313" key="12">
    <source>
        <dbReference type="Proteomes" id="UP001470230"/>
    </source>
</evidence>
<dbReference type="InterPro" id="IPR033701">
    <property type="entry name" value="POLO_box_1"/>
</dbReference>
<dbReference type="Pfam" id="PF00069">
    <property type="entry name" value="Pkinase"/>
    <property type="match status" value="1"/>
</dbReference>
<reference evidence="11 12" key="1">
    <citation type="submission" date="2024-04" db="EMBL/GenBank/DDBJ databases">
        <title>Tritrichomonas musculus Genome.</title>
        <authorList>
            <person name="Alves-Ferreira E."/>
            <person name="Grigg M."/>
            <person name="Lorenzi H."/>
            <person name="Galac M."/>
        </authorList>
    </citation>
    <scope>NUCLEOTIDE SEQUENCE [LARGE SCALE GENOMIC DNA]</scope>
    <source>
        <strain evidence="11 12">EAF2021</strain>
    </source>
</reference>
<gene>
    <name evidence="11" type="ORF">M9Y10_039592</name>
</gene>